<protein>
    <submittedName>
        <fullName evidence="1">Uncharacterized protein</fullName>
    </submittedName>
</protein>
<name>I4H175_MICAE</name>
<proteinExistence type="predicted"/>
<dbReference type="Proteomes" id="UP000003613">
    <property type="component" value="Unassembled WGS sequence"/>
</dbReference>
<gene>
    <name evidence="1" type="ORF">MICAF_1580012</name>
</gene>
<dbReference type="EMBL" id="CAIM01000066">
    <property type="protein sequence ID" value="CCI15799.1"/>
    <property type="molecule type" value="Genomic_DNA"/>
</dbReference>
<reference evidence="1 2" key="1">
    <citation type="submission" date="2012-04" db="EMBL/GenBank/DDBJ databases">
        <authorList>
            <person name="Genoscope - CEA"/>
        </authorList>
    </citation>
    <scope>NUCLEOTIDE SEQUENCE [LARGE SCALE GENOMIC DNA]</scope>
    <source>
        <strain evidence="1 2">9807</strain>
    </source>
</reference>
<dbReference type="HOGENOM" id="CLU_3330182_0_0_3"/>
<organism evidence="1 2">
    <name type="scientific">Microcystis aeruginosa PCC 9807</name>
    <dbReference type="NCBI Taxonomy" id="1160283"/>
    <lineage>
        <taxon>Bacteria</taxon>
        <taxon>Bacillati</taxon>
        <taxon>Cyanobacteriota</taxon>
        <taxon>Cyanophyceae</taxon>
        <taxon>Oscillatoriophycideae</taxon>
        <taxon>Chroococcales</taxon>
        <taxon>Microcystaceae</taxon>
        <taxon>Microcystis</taxon>
    </lineage>
</organism>
<comment type="caution">
    <text evidence="1">The sequence shown here is derived from an EMBL/GenBank/DDBJ whole genome shotgun (WGS) entry which is preliminary data.</text>
</comment>
<evidence type="ECO:0000313" key="1">
    <source>
        <dbReference type="EMBL" id="CCI15799.1"/>
    </source>
</evidence>
<evidence type="ECO:0000313" key="2">
    <source>
        <dbReference type="Proteomes" id="UP000003613"/>
    </source>
</evidence>
<dbReference type="AlphaFoldDB" id="I4H175"/>
<sequence length="38" mass="4508">MSGIKLEDIREITKNPQGKGYLIIFNDKYLSKINYTFR</sequence>
<accession>I4H175</accession>